<accession>A0ABN0UHB1</accession>
<proteinExistence type="predicted"/>
<comment type="caution">
    <text evidence="1">The sequence shown here is derived from an EMBL/GenBank/DDBJ whole genome shotgun (WGS) entry which is preliminary data.</text>
</comment>
<organism evidence="1 2">
    <name type="scientific">Cryptosporangium japonicum</name>
    <dbReference type="NCBI Taxonomy" id="80872"/>
    <lineage>
        <taxon>Bacteria</taxon>
        <taxon>Bacillati</taxon>
        <taxon>Actinomycetota</taxon>
        <taxon>Actinomycetes</taxon>
        <taxon>Cryptosporangiales</taxon>
        <taxon>Cryptosporangiaceae</taxon>
        <taxon>Cryptosporangium</taxon>
    </lineage>
</organism>
<sequence>MCTYETATLTISGAGKGREGWFPLTDATVYFDHPVSAPQAHTLNIDFRNPERGAAARVAVELDPAAARRLAESILRMLDAAPPGLVEESLA</sequence>
<dbReference type="Pfam" id="PF19812">
    <property type="entry name" value="DUF6295"/>
    <property type="match status" value="1"/>
</dbReference>
<evidence type="ECO:0000313" key="2">
    <source>
        <dbReference type="Proteomes" id="UP001500967"/>
    </source>
</evidence>
<reference evidence="2" key="1">
    <citation type="journal article" date="2019" name="Int. J. Syst. Evol. Microbiol.">
        <title>The Global Catalogue of Microorganisms (GCM) 10K type strain sequencing project: providing services to taxonomists for standard genome sequencing and annotation.</title>
        <authorList>
            <consortium name="The Broad Institute Genomics Platform"/>
            <consortium name="The Broad Institute Genome Sequencing Center for Infectious Disease"/>
            <person name="Wu L."/>
            <person name="Ma J."/>
        </authorList>
    </citation>
    <scope>NUCLEOTIDE SEQUENCE [LARGE SCALE GENOMIC DNA]</scope>
    <source>
        <strain evidence="2">JCM 10425</strain>
    </source>
</reference>
<dbReference type="EMBL" id="BAAAGX010000016">
    <property type="protein sequence ID" value="GAA0250604.1"/>
    <property type="molecule type" value="Genomic_DNA"/>
</dbReference>
<name>A0ABN0UHB1_9ACTN</name>
<evidence type="ECO:0000313" key="1">
    <source>
        <dbReference type="EMBL" id="GAA0250604.1"/>
    </source>
</evidence>
<protein>
    <submittedName>
        <fullName evidence="1">DUF6295 family protein</fullName>
    </submittedName>
</protein>
<keyword evidence="2" id="KW-1185">Reference proteome</keyword>
<dbReference type="RefSeq" id="WP_344650347.1">
    <property type="nucleotide sequence ID" value="NZ_BAAAGX010000016.1"/>
</dbReference>
<gene>
    <name evidence="1" type="ORF">GCM10009539_39690</name>
</gene>
<dbReference type="InterPro" id="IPR046262">
    <property type="entry name" value="DUF6295"/>
</dbReference>
<dbReference type="Proteomes" id="UP001500967">
    <property type="component" value="Unassembled WGS sequence"/>
</dbReference>